<comment type="caution">
    <text evidence="1">The sequence shown here is derived from an EMBL/GenBank/DDBJ whole genome shotgun (WGS) entry which is preliminary data.</text>
</comment>
<reference evidence="2" key="1">
    <citation type="journal article" date="2019" name="Int. J. Syst. Evol. Microbiol.">
        <title>The Global Catalogue of Microorganisms (GCM) 10K type strain sequencing project: providing services to taxonomists for standard genome sequencing and annotation.</title>
        <authorList>
            <consortium name="The Broad Institute Genomics Platform"/>
            <consortium name="The Broad Institute Genome Sequencing Center for Infectious Disease"/>
            <person name="Wu L."/>
            <person name="Ma J."/>
        </authorList>
    </citation>
    <scope>NUCLEOTIDE SEQUENCE [LARGE SCALE GENOMIC DNA]</scope>
    <source>
        <strain evidence="2">JCM 16929</strain>
    </source>
</reference>
<dbReference type="InterPro" id="IPR012338">
    <property type="entry name" value="Beta-lactam/transpept-like"/>
</dbReference>
<name>A0ABP6ZR72_9ACTN</name>
<dbReference type="Gene3D" id="3.40.710.10">
    <property type="entry name" value="DD-peptidase/beta-lactamase superfamily"/>
    <property type="match status" value="1"/>
</dbReference>
<organism evidence="1 2">
    <name type="scientific">Microlunatus ginsengisoli</name>
    <dbReference type="NCBI Taxonomy" id="363863"/>
    <lineage>
        <taxon>Bacteria</taxon>
        <taxon>Bacillati</taxon>
        <taxon>Actinomycetota</taxon>
        <taxon>Actinomycetes</taxon>
        <taxon>Propionibacteriales</taxon>
        <taxon>Propionibacteriaceae</taxon>
        <taxon>Microlunatus</taxon>
    </lineage>
</organism>
<protein>
    <recommendedName>
        <fullName evidence="3">Serine hydrolase</fullName>
    </recommendedName>
</protein>
<evidence type="ECO:0000313" key="1">
    <source>
        <dbReference type="EMBL" id="GAA3616604.1"/>
    </source>
</evidence>
<dbReference type="EMBL" id="BAABAB010000013">
    <property type="protein sequence ID" value="GAA3616604.1"/>
    <property type="molecule type" value="Genomic_DNA"/>
</dbReference>
<keyword evidence="2" id="KW-1185">Reference proteome</keyword>
<dbReference type="SUPFAM" id="SSF56601">
    <property type="entry name" value="beta-lactamase/transpeptidase-like"/>
    <property type="match status" value="1"/>
</dbReference>
<dbReference type="Proteomes" id="UP001501490">
    <property type="component" value="Unassembled WGS sequence"/>
</dbReference>
<accession>A0ABP6ZR72</accession>
<dbReference type="RefSeq" id="WP_344803663.1">
    <property type="nucleotide sequence ID" value="NZ_BAABAB010000013.1"/>
</dbReference>
<gene>
    <name evidence="1" type="ORF">GCM10022236_18410</name>
</gene>
<evidence type="ECO:0000313" key="2">
    <source>
        <dbReference type="Proteomes" id="UP001501490"/>
    </source>
</evidence>
<evidence type="ECO:0008006" key="3">
    <source>
        <dbReference type="Google" id="ProtNLM"/>
    </source>
</evidence>
<sequence length="216" mass="23035">MAFAALTEPDEITVEGRVGATQAWSTSKVLIVAAFLDGVAGGDPDAITARNRQLITKALTASDGEAVNALRDQIPGRPGPAMTRVLRAIGDRTTSPPDTYQGLMRWSILEQVRFMAAMAHGRVVSRAASSFLRKAMRPIPAHAWGLGRIGASAYKGGWLRADTATRQLGLVDGYAVAIITTAGPARRQTDGDSAHVQAMDRLAALLAERLAFERSR</sequence>
<proteinExistence type="predicted"/>